<dbReference type="InterPro" id="IPR011701">
    <property type="entry name" value="MFS"/>
</dbReference>
<dbReference type="PANTHER" id="PTHR43528:SF5">
    <property type="entry name" value="PROLINE_BETAINE TRANSPORTER"/>
    <property type="match status" value="1"/>
</dbReference>
<dbReference type="CDD" id="cd17367">
    <property type="entry name" value="MFS_KgtP"/>
    <property type="match status" value="1"/>
</dbReference>
<evidence type="ECO:0000256" key="9">
    <source>
        <dbReference type="SAM" id="Phobius"/>
    </source>
</evidence>
<reference evidence="11 12" key="1">
    <citation type="submission" date="2019-06" db="EMBL/GenBank/DDBJ databases">
        <title>Whole genome shotgun sequence of Acetobacter peroxydans NBRC 13755.</title>
        <authorList>
            <person name="Hosoyama A."/>
            <person name="Uohara A."/>
            <person name="Ohji S."/>
            <person name="Ichikawa N."/>
        </authorList>
    </citation>
    <scope>NUCLEOTIDE SEQUENCE [LARGE SCALE GENOMIC DNA]</scope>
    <source>
        <strain evidence="11 12">NBRC 13755</strain>
    </source>
</reference>
<feature type="transmembrane region" description="Helical" evidence="9">
    <location>
        <begin position="51"/>
        <end position="69"/>
    </location>
</feature>
<proteinExistence type="inferred from homology"/>
<dbReference type="AlphaFoldDB" id="A0A4Y3TR85"/>
<evidence type="ECO:0000256" key="2">
    <source>
        <dbReference type="ARBA" id="ARBA00008240"/>
    </source>
</evidence>
<dbReference type="GO" id="GO:0005886">
    <property type="term" value="C:plasma membrane"/>
    <property type="evidence" value="ECO:0007669"/>
    <property type="project" value="UniProtKB-SubCell"/>
</dbReference>
<evidence type="ECO:0000259" key="10">
    <source>
        <dbReference type="PROSITE" id="PS50850"/>
    </source>
</evidence>
<keyword evidence="4" id="KW-1003">Cell membrane</keyword>
<feature type="transmembrane region" description="Helical" evidence="9">
    <location>
        <begin position="360"/>
        <end position="381"/>
    </location>
</feature>
<keyword evidence="3" id="KW-0813">Transport</keyword>
<keyword evidence="7 9" id="KW-1133">Transmembrane helix</keyword>
<dbReference type="SUPFAM" id="SSF103473">
    <property type="entry name" value="MFS general substrate transporter"/>
    <property type="match status" value="1"/>
</dbReference>
<dbReference type="InterPro" id="IPR020846">
    <property type="entry name" value="MFS_dom"/>
</dbReference>
<dbReference type="GO" id="GO:0015293">
    <property type="term" value="F:symporter activity"/>
    <property type="evidence" value="ECO:0007669"/>
    <property type="project" value="UniProtKB-KW"/>
</dbReference>
<evidence type="ECO:0000313" key="11">
    <source>
        <dbReference type="EMBL" id="GEB84302.1"/>
    </source>
</evidence>
<name>A0A4Y3TR85_9PROT</name>
<accession>A0A4Y3TR85</accession>
<comment type="caution">
    <text evidence="11">The sequence shown here is derived from an EMBL/GenBank/DDBJ whole genome shotgun (WGS) entry which is preliminary data.</text>
</comment>
<dbReference type="PANTHER" id="PTHR43528">
    <property type="entry name" value="ALPHA-KETOGLUTARATE PERMEASE"/>
    <property type="match status" value="1"/>
</dbReference>
<feature type="transmembrane region" description="Helical" evidence="9">
    <location>
        <begin position="21"/>
        <end position="39"/>
    </location>
</feature>
<dbReference type="EMBL" id="BJMV01000001">
    <property type="protein sequence ID" value="GEB84302.1"/>
    <property type="molecule type" value="Genomic_DNA"/>
</dbReference>
<dbReference type="PROSITE" id="PS00216">
    <property type="entry name" value="SUGAR_TRANSPORT_1"/>
    <property type="match status" value="2"/>
</dbReference>
<feature type="transmembrane region" description="Helical" evidence="9">
    <location>
        <begin position="150"/>
        <end position="172"/>
    </location>
</feature>
<feature type="transmembrane region" description="Helical" evidence="9">
    <location>
        <begin position="324"/>
        <end position="348"/>
    </location>
</feature>
<dbReference type="InterPro" id="IPR051084">
    <property type="entry name" value="H+-coupled_symporters"/>
</dbReference>
<feature type="transmembrane region" description="Helical" evidence="9">
    <location>
        <begin position="230"/>
        <end position="250"/>
    </location>
</feature>
<feature type="transmembrane region" description="Helical" evidence="9">
    <location>
        <begin position="81"/>
        <end position="105"/>
    </location>
</feature>
<feature type="transmembrane region" description="Helical" evidence="9">
    <location>
        <begin position="111"/>
        <end position="130"/>
    </location>
</feature>
<feature type="transmembrane region" description="Helical" evidence="9">
    <location>
        <begin position="299"/>
        <end position="318"/>
    </location>
</feature>
<evidence type="ECO:0000256" key="3">
    <source>
        <dbReference type="ARBA" id="ARBA00022448"/>
    </source>
</evidence>
<sequence>MNTAQRLRGILAGSAGNLLEYFDWYVYSSFTIYFAHAFFPRGNATAELLNAAAVFAVGFFMRPVGGWILGMAADRYGRRSALTISVLAMCLGSLAIAICPTYAQIGLLSPTILVCARLAQGLSLGGEYGASATYLAEVASPEHRGFWSGILYVTLIMGQLLALVLLLFMQYVLLTPTQIESWGWRIPFLVGAAGALLVFWLRRQMNESESFEKARSKDNKGGVRVLLQHWRAVATVCGLTLGGTVAFYTYTIYMQKYLANTLGFSKESATLISALSLTVFAAMQPLLGALSDRLGRKPLLLFFGFGATFGTVPLLGALSHATSAWMAFGLIVSGLLVASGYTSINAIVKAELFPTRIRALGVALPYALTVSIFGGTTEYIALWCKQAGHENWFAYYVSAAAAVTLLTVLRLKTTDRITAEMVAMSQPGEQATKDL</sequence>
<keyword evidence="8 9" id="KW-0472">Membrane</keyword>
<dbReference type="FunFam" id="1.20.1250.20:FF:000001">
    <property type="entry name" value="Dicarboxylate MFS transporter"/>
    <property type="match status" value="1"/>
</dbReference>
<evidence type="ECO:0000256" key="1">
    <source>
        <dbReference type="ARBA" id="ARBA00004651"/>
    </source>
</evidence>
<feature type="transmembrane region" description="Helical" evidence="9">
    <location>
        <begin position="393"/>
        <end position="411"/>
    </location>
</feature>
<keyword evidence="5 9" id="KW-0812">Transmembrane</keyword>
<gene>
    <name evidence="11" type="primary">kgtP</name>
    <name evidence="11" type="ORF">APE01nite_00990</name>
</gene>
<dbReference type="Gene3D" id="1.20.1250.20">
    <property type="entry name" value="MFS general substrate transporter like domains"/>
    <property type="match status" value="2"/>
</dbReference>
<comment type="subcellular location">
    <subcellularLocation>
        <location evidence="1">Cell membrane</location>
        <topology evidence="1">Multi-pass membrane protein</topology>
    </subcellularLocation>
</comment>
<evidence type="ECO:0000256" key="6">
    <source>
        <dbReference type="ARBA" id="ARBA00022847"/>
    </source>
</evidence>
<evidence type="ECO:0000256" key="7">
    <source>
        <dbReference type="ARBA" id="ARBA00022989"/>
    </source>
</evidence>
<organism evidence="11 12">
    <name type="scientific">Acetobacter peroxydans</name>
    <dbReference type="NCBI Taxonomy" id="104098"/>
    <lineage>
        <taxon>Bacteria</taxon>
        <taxon>Pseudomonadati</taxon>
        <taxon>Pseudomonadota</taxon>
        <taxon>Alphaproteobacteria</taxon>
        <taxon>Acetobacterales</taxon>
        <taxon>Acetobacteraceae</taxon>
        <taxon>Acetobacter</taxon>
    </lineage>
</organism>
<dbReference type="InterPro" id="IPR005829">
    <property type="entry name" value="Sugar_transporter_CS"/>
</dbReference>
<dbReference type="RefSeq" id="WP_141374268.1">
    <property type="nucleotide sequence ID" value="NZ_BAPL01000016.1"/>
</dbReference>
<keyword evidence="12" id="KW-1185">Reference proteome</keyword>
<evidence type="ECO:0000256" key="5">
    <source>
        <dbReference type="ARBA" id="ARBA00022692"/>
    </source>
</evidence>
<feature type="transmembrane region" description="Helical" evidence="9">
    <location>
        <begin position="270"/>
        <end position="287"/>
    </location>
</feature>
<feature type="domain" description="Major facilitator superfamily (MFS) profile" evidence="10">
    <location>
        <begin position="9"/>
        <end position="416"/>
    </location>
</feature>
<evidence type="ECO:0000256" key="4">
    <source>
        <dbReference type="ARBA" id="ARBA00022475"/>
    </source>
</evidence>
<dbReference type="Pfam" id="PF07690">
    <property type="entry name" value="MFS_1"/>
    <property type="match status" value="1"/>
</dbReference>
<comment type="similarity">
    <text evidence="2">Belongs to the major facilitator superfamily. Metabolite:H+ Symporter (MHS) family (TC 2.A.1.6) family.</text>
</comment>
<dbReference type="OrthoDB" id="9783227at2"/>
<dbReference type="InterPro" id="IPR036259">
    <property type="entry name" value="MFS_trans_sf"/>
</dbReference>
<feature type="transmembrane region" description="Helical" evidence="9">
    <location>
        <begin position="184"/>
        <end position="201"/>
    </location>
</feature>
<dbReference type="PROSITE" id="PS50850">
    <property type="entry name" value="MFS"/>
    <property type="match status" value="1"/>
</dbReference>
<evidence type="ECO:0000256" key="8">
    <source>
        <dbReference type="ARBA" id="ARBA00023136"/>
    </source>
</evidence>
<protein>
    <submittedName>
        <fullName evidence="11">Alpha-ketoglutarate permease</fullName>
    </submittedName>
</protein>
<dbReference type="Proteomes" id="UP000317730">
    <property type="component" value="Unassembled WGS sequence"/>
</dbReference>
<keyword evidence="6" id="KW-0769">Symport</keyword>
<evidence type="ECO:0000313" key="12">
    <source>
        <dbReference type="Proteomes" id="UP000317730"/>
    </source>
</evidence>